<dbReference type="GO" id="GO:0008934">
    <property type="term" value="F:inositol monophosphate 1-phosphatase activity"/>
    <property type="evidence" value="ECO:0007669"/>
    <property type="project" value="TreeGrafter"/>
</dbReference>
<comment type="cofactor">
    <cofactor evidence="1 5">
        <name>Mg(2+)</name>
        <dbReference type="ChEBI" id="CHEBI:18420"/>
    </cofactor>
</comment>
<evidence type="ECO:0000256" key="1">
    <source>
        <dbReference type="ARBA" id="ARBA00001946"/>
    </source>
</evidence>
<dbReference type="InterPro" id="IPR000760">
    <property type="entry name" value="Inositol_monophosphatase-like"/>
</dbReference>
<dbReference type="PRINTS" id="PR00377">
    <property type="entry name" value="IMPHPHTASES"/>
</dbReference>
<name>A0A6I3XQ77_9BURK</name>
<dbReference type="GO" id="GO:0007165">
    <property type="term" value="P:signal transduction"/>
    <property type="evidence" value="ECO:0007669"/>
    <property type="project" value="TreeGrafter"/>
</dbReference>
<dbReference type="RefSeq" id="WP_155711147.1">
    <property type="nucleotide sequence ID" value="NZ_BMWU01000004.1"/>
</dbReference>
<dbReference type="EMBL" id="WNWM01000002">
    <property type="protein sequence ID" value="MUI15452.1"/>
    <property type="molecule type" value="Genomic_DNA"/>
</dbReference>
<evidence type="ECO:0000313" key="6">
    <source>
        <dbReference type="EMBL" id="MUI15452.1"/>
    </source>
</evidence>
<keyword evidence="5" id="KW-0460">Magnesium</keyword>
<feature type="binding site" evidence="5">
    <location>
        <position position="68"/>
    </location>
    <ligand>
        <name>Mg(2+)</name>
        <dbReference type="ChEBI" id="CHEBI:18420"/>
        <label>1</label>
        <note>catalytic</note>
    </ligand>
</feature>
<dbReference type="Gene3D" id="3.30.540.10">
    <property type="entry name" value="Fructose-1,6-Bisphosphatase, subunit A, domain 1"/>
    <property type="match status" value="1"/>
</dbReference>
<dbReference type="Gene3D" id="3.40.190.80">
    <property type="match status" value="1"/>
</dbReference>
<dbReference type="GO" id="GO:0046872">
    <property type="term" value="F:metal ion binding"/>
    <property type="evidence" value="ECO:0007669"/>
    <property type="project" value="UniProtKB-KW"/>
</dbReference>
<protein>
    <recommendedName>
        <fullName evidence="4">Histidinol-phosphatase</fullName>
        <ecNumber evidence="4">3.1.3.15</ecNumber>
    </recommendedName>
</protein>
<feature type="binding site" evidence="5">
    <location>
        <position position="87"/>
    </location>
    <ligand>
        <name>Mg(2+)</name>
        <dbReference type="ChEBI" id="CHEBI:18420"/>
        <label>1</label>
        <note>catalytic</note>
    </ligand>
</feature>
<dbReference type="NCBIfam" id="TIGR02067">
    <property type="entry name" value="his_9_HisN"/>
    <property type="match status" value="1"/>
</dbReference>
<evidence type="ECO:0000313" key="7">
    <source>
        <dbReference type="Proteomes" id="UP000431684"/>
    </source>
</evidence>
<keyword evidence="3 6" id="KW-0378">Hydrolase</keyword>
<evidence type="ECO:0000256" key="4">
    <source>
        <dbReference type="NCBIfam" id="TIGR02067"/>
    </source>
</evidence>
<proteinExistence type="inferred from homology"/>
<gene>
    <name evidence="6" type="primary">hisN</name>
    <name evidence="6" type="ORF">GJV26_23780</name>
</gene>
<evidence type="ECO:0000256" key="5">
    <source>
        <dbReference type="PIRSR" id="PIRSR600760-2"/>
    </source>
</evidence>
<feature type="binding site" evidence="5">
    <location>
        <position position="208"/>
    </location>
    <ligand>
        <name>Mg(2+)</name>
        <dbReference type="ChEBI" id="CHEBI:18420"/>
        <label>1</label>
        <note>catalytic</note>
    </ligand>
</feature>
<sequence length="257" mass="27688">MIDEYLDFARQLADAAAAAALPYFRTRLDVANKEPGAYDPVTVADKAAERAMRELIRARYPEHGIVGEEEDNHQGSSPYHWVLDPIDGTRSFICGLPLWGTLIALNDGKRPVVGAMYQPFTQEFYAGSPEGAWLNCEPLRTRPCAGLGTARLMTTGPDFFRMPAQRAAFDAIAADAQLVRYGADCYAYCLLAGGHIDAVIEAGLKPFDIQALIPIIEGAGGIVTTWDGGDAQHGGTIVACGDRALHAQLVDRLHSAA</sequence>
<dbReference type="InterPro" id="IPR011809">
    <property type="entry name" value="His_9_proposed"/>
</dbReference>
<dbReference type="SUPFAM" id="SSF56655">
    <property type="entry name" value="Carbohydrate phosphatase"/>
    <property type="match status" value="1"/>
</dbReference>
<comment type="similarity">
    <text evidence="2">Belongs to the inositol monophosphatase superfamily.</text>
</comment>
<dbReference type="Proteomes" id="UP000431684">
    <property type="component" value="Unassembled WGS sequence"/>
</dbReference>
<feature type="binding site" evidence="5">
    <location>
        <position position="86"/>
    </location>
    <ligand>
        <name>Mg(2+)</name>
        <dbReference type="ChEBI" id="CHEBI:18420"/>
        <label>1</label>
        <note>catalytic</note>
    </ligand>
</feature>
<dbReference type="GO" id="GO:0006020">
    <property type="term" value="P:inositol metabolic process"/>
    <property type="evidence" value="ECO:0007669"/>
    <property type="project" value="TreeGrafter"/>
</dbReference>
<dbReference type="OrthoDB" id="9785695at2"/>
<comment type="caution">
    <text evidence="6">The sequence shown here is derived from an EMBL/GenBank/DDBJ whole genome shotgun (WGS) entry which is preliminary data.</text>
</comment>
<feature type="binding site" evidence="5">
    <location>
        <position position="84"/>
    </location>
    <ligand>
        <name>Mg(2+)</name>
        <dbReference type="ChEBI" id="CHEBI:18420"/>
        <label>1</label>
        <note>catalytic</note>
    </ligand>
</feature>
<dbReference type="GO" id="GO:0000105">
    <property type="term" value="P:L-histidine biosynthetic process"/>
    <property type="evidence" value="ECO:0007669"/>
    <property type="project" value="UniProtKB-UniRule"/>
</dbReference>
<dbReference type="Pfam" id="PF00459">
    <property type="entry name" value="Inositol_P"/>
    <property type="match status" value="1"/>
</dbReference>
<keyword evidence="5" id="KW-0479">Metal-binding</keyword>
<evidence type="ECO:0000256" key="3">
    <source>
        <dbReference type="ARBA" id="ARBA00022801"/>
    </source>
</evidence>
<dbReference type="PANTHER" id="PTHR20854:SF4">
    <property type="entry name" value="INOSITOL-1-MONOPHOSPHATASE-RELATED"/>
    <property type="match status" value="1"/>
</dbReference>
<dbReference type="FunFam" id="3.30.540.10:FF:000030">
    <property type="entry name" value="Inositol monophosphatase"/>
    <property type="match status" value="1"/>
</dbReference>
<reference evidence="6 7" key="1">
    <citation type="submission" date="2019-11" db="EMBL/GenBank/DDBJ databases">
        <title>Draft Genome Sequences of Six Type Strains of the Genus Massilia.</title>
        <authorList>
            <person name="Miess H."/>
            <person name="Frediansyah A."/>
            <person name="Goeker M."/>
            <person name="Gross H."/>
        </authorList>
    </citation>
    <scope>NUCLEOTIDE SEQUENCE [LARGE SCALE GENOMIC DNA]</scope>
    <source>
        <strain evidence="6 7">DSM 17513</strain>
    </source>
</reference>
<dbReference type="EC" id="3.1.3.15" evidence="4"/>
<organism evidence="6 7">
    <name type="scientific">Pseudoduganella dura</name>
    <dbReference type="NCBI Taxonomy" id="321982"/>
    <lineage>
        <taxon>Bacteria</taxon>
        <taxon>Pseudomonadati</taxon>
        <taxon>Pseudomonadota</taxon>
        <taxon>Betaproteobacteria</taxon>
        <taxon>Burkholderiales</taxon>
        <taxon>Oxalobacteraceae</taxon>
        <taxon>Telluria group</taxon>
        <taxon>Pseudoduganella</taxon>
    </lineage>
</organism>
<accession>A0A6I3XQ77</accession>
<dbReference type="GO" id="GO:0004401">
    <property type="term" value="F:histidinol-phosphatase activity"/>
    <property type="evidence" value="ECO:0007669"/>
    <property type="project" value="UniProtKB-UniRule"/>
</dbReference>
<dbReference type="CDD" id="cd01641">
    <property type="entry name" value="Bacterial_IMPase_like_1"/>
    <property type="match status" value="1"/>
</dbReference>
<evidence type="ECO:0000256" key="2">
    <source>
        <dbReference type="ARBA" id="ARBA00009759"/>
    </source>
</evidence>
<dbReference type="PANTHER" id="PTHR20854">
    <property type="entry name" value="INOSITOL MONOPHOSPHATASE"/>
    <property type="match status" value="1"/>
</dbReference>
<dbReference type="AlphaFoldDB" id="A0A6I3XQ77"/>
<keyword evidence="7" id="KW-1185">Reference proteome</keyword>